<evidence type="ECO:0000256" key="8">
    <source>
        <dbReference type="ARBA" id="ARBA00022881"/>
    </source>
</evidence>
<dbReference type="Pfam" id="PF02151">
    <property type="entry name" value="UVR"/>
    <property type="match status" value="1"/>
</dbReference>
<dbReference type="CDD" id="cd17916">
    <property type="entry name" value="DEXHc_UvrB"/>
    <property type="match status" value="1"/>
</dbReference>
<dbReference type="GO" id="GO:0016887">
    <property type="term" value="F:ATP hydrolysis activity"/>
    <property type="evidence" value="ECO:0007669"/>
    <property type="project" value="InterPro"/>
</dbReference>
<dbReference type="InterPro" id="IPR036876">
    <property type="entry name" value="UVR_dom_sf"/>
</dbReference>
<dbReference type="InterPro" id="IPR001943">
    <property type="entry name" value="UVR_dom"/>
</dbReference>
<dbReference type="Gene3D" id="4.10.860.10">
    <property type="entry name" value="UVR domain"/>
    <property type="match status" value="1"/>
</dbReference>
<keyword evidence="4" id="KW-0547">Nucleotide-binding</keyword>
<dbReference type="GO" id="GO:0005737">
    <property type="term" value="C:cytoplasm"/>
    <property type="evidence" value="ECO:0007669"/>
    <property type="project" value="UniProtKB-SubCell"/>
</dbReference>
<evidence type="ECO:0000259" key="15">
    <source>
        <dbReference type="PROSITE" id="PS51192"/>
    </source>
</evidence>
<feature type="domain" description="Helicase ATP-binding" evidence="15">
    <location>
        <begin position="24"/>
        <end position="157"/>
    </location>
</feature>
<dbReference type="PROSITE" id="PS51192">
    <property type="entry name" value="HELICASE_ATP_BIND_1"/>
    <property type="match status" value="1"/>
</dbReference>
<dbReference type="Proteomes" id="UP000246104">
    <property type="component" value="Unassembled WGS sequence"/>
</dbReference>
<dbReference type="GO" id="GO:0004518">
    <property type="term" value="F:nuclease activity"/>
    <property type="evidence" value="ECO:0007669"/>
    <property type="project" value="UniProtKB-KW"/>
</dbReference>
<organism evidence="17 18">
    <name type="scientific">Candidatus Cerribacteria bacterium 'Amazon FNV 2010 28 9'</name>
    <dbReference type="NCBI Taxonomy" id="2081795"/>
    <lineage>
        <taxon>Bacteria</taxon>
        <taxon>Candidatus Cerribacteria</taxon>
    </lineage>
</organism>
<evidence type="ECO:0000256" key="10">
    <source>
        <dbReference type="ARBA" id="ARBA00026033"/>
    </source>
</evidence>
<dbReference type="GO" id="GO:0009432">
    <property type="term" value="P:SOS response"/>
    <property type="evidence" value="ECO:0007669"/>
    <property type="project" value="UniProtKB-KW"/>
</dbReference>
<evidence type="ECO:0000259" key="14">
    <source>
        <dbReference type="PROSITE" id="PS50151"/>
    </source>
</evidence>
<gene>
    <name evidence="17" type="ORF">C5B42_00085</name>
</gene>
<keyword evidence="8 12" id="KW-0267">Excision nuclease</keyword>
<keyword evidence="9 12" id="KW-0234">DNA repair</keyword>
<dbReference type="Pfam" id="PF00271">
    <property type="entry name" value="Helicase_C"/>
    <property type="match status" value="1"/>
</dbReference>
<evidence type="ECO:0000256" key="4">
    <source>
        <dbReference type="ARBA" id="ARBA00022741"/>
    </source>
</evidence>
<dbReference type="AlphaFoldDB" id="A0A317JRQ3"/>
<sequence>MAFELVSPFGPTGDQPSCINTLVSGVQENKQHQVLLGVTGSGKTFSVANVIAKTQKPTLIIAHNKTLAGQLYQEFRDFFPNNAVSYFVSYYDYYQPEAYIPSTDTYIEKETEINDEIDKLRLATTTNLLTRPDCIVIASVSCIYNLGSPVEYGKYVLELVEGELISRQSVLGQLVNLQYDRNDTDLHRGSFRVRGESIQIWPAYEDTALTITMLGNQIERIKRIDPVSGDEIEEQQSREPWDPSKGQQGVSPRRYILYPAKHYMTNPTTQEQAIAQIESDLQERLHVLKASGKTLEAYRLEQKVHYDMDMIKELGSVNGIENYSRYFDGRKPGDPPFTLLDYFHHNAKQFGDGKFLTVIDESHITIPQIRGMYNGDQARKQVLIEYGFRLPSALDNRPLQFEEFLRNIEDTIYVSATPSPWEISMSNHEVAEQLIRPTGLIEPEIDIRPSQGQVEDLMKEIIIRKQKNQRVLVTTLTKRMAEALTEYLNDEKKMTRAASRVIPEPGVQRQVSGSQSILPKVAYLHSDIETLDRSDILSDLRLGNYDVLVGINLLREGLDLPEVTLVALLDADKEGFLRSSSSLVQIMGRAARHNEGHVIMYADRITGSMQQAIDEVNRRRTIQIQYNNEHHITPTNIVKPVREQMIKRVPKDEQPKVAPSKLRVTVNKNTTIDLQTIDPENMLPNDKQKMIKQLKRVMTQAAKDWNFELAAEIRDAIAKLE</sequence>
<feature type="region of interest" description="Disordered" evidence="13">
    <location>
        <begin position="226"/>
        <end position="249"/>
    </location>
</feature>
<dbReference type="InterPro" id="IPR001650">
    <property type="entry name" value="Helicase_C-like"/>
</dbReference>
<comment type="caution">
    <text evidence="17">The sequence shown here is derived from an EMBL/GenBank/DDBJ whole genome shotgun (WGS) entry which is preliminary data.</text>
</comment>
<evidence type="ECO:0000256" key="9">
    <source>
        <dbReference type="ARBA" id="ARBA00023204"/>
    </source>
</evidence>
<evidence type="ECO:0000256" key="1">
    <source>
        <dbReference type="ARBA" id="ARBA00004496"/>
    </source>
</evidence>
<keyword evidence="12" id="KW-0742">SOS response</keyword>
<dbReference type="InterPro" id="IPR006935">
    <property type="entry name" value="Helicase/UvrB_N"/>
</dbReference>
<evidence type="ECO:0000256" key="13">
    <source>
        <dbReference type="SAM" id="MobiDB-lite"/>
    </source>
</evidence>
<dbReference type="InterPro" id="IPR027417">
    <property type="entry name" value="P-loop_NTPase"/>
</dbReference>
<dbReference type="InterPro" id="IPR014001">
    <property type="entry name" value="Helicase_ATP-bd"/>
</dbReference>
<evidence type="ECO:0000256" key="5">
    <source>
        <dbReference type="ARBA" id="ARBA00022763"/>
    </source>
</evidence>
<evidence type="ECO:0000256" key="12">
    <source>
        <dbReference type="RuleBase" id="RU003587"/>
    </source>
</evidence>
<dbReference type="SUPFAM" id="SSF46600">
    <property type="entry name" value="C-terminal UvrC-binding domain of UvrB"/>
    <property type="match status" value="1"/>
</dbReference>
<dbReference type="GO" id="GO:0005524">
    <property type="term" value="F:ATP binding"/>
    <property type="evidence" value="ECO:0007669"/>
    <property type="project" value="UniProtKB-KW"/>
</dbReference>
<evidence type="ECO:0000313" key="18">
    <source>
        <dbReference type="Proteomes" id="UP000246104"/>
    </source>
</evidence>
<evidence type="ECO:0000259" key="16">
    <source>
        <dbReference type="PROSITE" id="PS51194"/>
    </source>
</evidence>
<dbReference type="PANTHER" id="PTHR24029">
    <property type="entry name" value="UVRABC SYSTEM PROTEIN B"/>
    <property type="match status" value="1"/>
</dbReference>
<dbReference type="Pfam" id="PF17757">
    <property type="entry name" value="UvrB_inter"/>
    <property type="match status" value="1"/>
</dbReference>
<dbReference type="SMART" id="SM00490">
    <property type="entry name" value="HELICc"/>
    <property type="match status" value="1"/>
</dbReference>
<evidence type="ECO:0000256" key="6">
    <source>
        <dbReference type="ARBA" id="ARBA00022769"/>
    </source>
</evidence>
<accession>A0A317JRQ3</accession>
<dbReference type="GO" id="GO:0009380">
    <property type="term" value="C:excinuclease repair complex"/>
    <property type="evidence" value="ECO:0007669"/>
    <property type="project" value="InterPro"/>
</dbReference>
<evidence type="ECO:0000256" key="3">
    <source>
        <dbReference type="ARBA" id="ARBA00022490"/>
    </source>
</evidence>
<comment type="similarity">
    <text evidence="2 12">Belongs to the UvrB family.</text>
</comment>
<dbReference type="SUPFAM" id="SSF52540">
    <property type="entry name" value="P-loop containing nucleoside triphosphate hydrolases"/>
    <property type="match status" value="2"/>
</dbReference>
<dbReference type="PROSITE" id="PS51194">
    <property type="entry name" value="HELICASE_CTER"/>
    <property type="match status" value="1"/>
</dbReference>
<proteinExistence type="inferred from homology"/>
<dbReference type="GO" id="GO:0006289">
    <property type="term" value="P:nucleotide-excision repair"/>
    <property type="evidence" value="ECO:0007669"/>
    <property type="project" value="InterPro"/>
</dbReference>
<keyword evidence="7" id="KW-0067">ATP-binding</keyword>
<evidence type="ECO:0000256" key="11">
    <source>
        <dbReference type="ARBA" id="ARBA00029504"/>
    </source>
</evidence>
<dbReference type="Gene3D" id="3.40.50.300">
    <property type="entry name" value="P-loop containing nucleotide triphosphate hydrolases"/>
    <property type="match status" value="3"/>
</dbReference>
<feature type="domain" description="Helicase C-terminal" evidence="16">
    <location>
        <begin position="453"/>
        <end position="641"/>
    </location>
</feature>
<protein>
    <recommendedName>
        <fullName evidence="11 12">UvrABC system protein B</fullName>
    </recommendedName>
</protein>
<comment type="subcellular location">
    <subcellularLocation>
        <location evidence="1 12">Cytoplasm</location>
    </subcellularLocation>
</comment>
<keyword evidence="6 12" id="KW-0228">DNA excision</keyword>
<name>A0A317JRQ3_9BACT</name>
<dbReference type="Pfam" id="PF04851">
    <property type="entry name" value="ResIII"/>
    <property type="match status" value="1"/>
</dbReference>
<dbReference type="InterPro" id="IPR024759">
    <property type="entry name" value="UvrB_YAD/RRR_dom"/>
</dbReference>
<dbReference type="InterPro" id="IPR041471">
    <property type="entry name" value="UvrB_inter"/>
</dbReference>
<dbReference type="PROSITE" id="PS50151">
    <property type="entry name" value="UVR"/>
    <property type="match status" value="1"/>
</dbReference>
<comment type="subunit">
    <text evidence="10 12">Forms a heterotetramer with UvrA during the search for lesions. Interacts with UvrC in an incision complex.</text>
</comment>
<keyword evidence="5 12" id="KW-0227">DNA damage</keyword>
<dbReference type="EMBL" id="PSRQ01000003">
    <property type="protein sequence ID" value="PWU24298.1"/>
    <property type="molecule type" value="Genomic_DNA"/>
</dbReference>
<evidence type="ECO:0000256" key="7">
    <source>
        <dbReference type="ARBA" id="ARBA00022840"/>
    </source>
</evidence>
<evidence type="ECO:0000256" key="2">
    <source>
        <dbReference type="ARBA" id="ARBA00008533"/>
    </source>
</evidence>
<reference evidence="17 18" key="1">
    <citation type="submission" date="2018-02" db="EMBL/GenBank/DDBJ databases">
        <title>Genomic Reconstructions from Amazon Rainforest and Pasture Soil Reveal Novel Insights into the Physiology of Candidate Phyla in Tropical Sites.</title>
        <authorList>
            <person name="Kroeger M.E."/>
            <person name="Delmont T."/>
            <person name="Eren A.M."/>
            <person name="Guo J."/>
            <person name="Meyer K.M."/>
            <person name="Khan K."/>
            <person name="Rodrigues J.L.M."/>
            <person name="Bohannan B.J.M."/>
            <person name="Tringe S."/>
            <person name="Borges C.D."/>
            <person name="Tiedje J."/>
            <person name="Tsai S.M."/>
            <person name="Nusslein K."/>
        </authorList>
    </citation>
    <scope>NUCLEOTIDE SEQUENCE [LARGE SCALE GENOMIC DNA]</scope>
    <source>
        <strain evidence="17">Amazon FNV 2010 28 9</strain>
    </source>
</reference>
<evidence type="ECO:0000313" key="17">
    <source>
        <dbReference type="EMBL" id="PWU24298.1"/>
    </source>
</evidence>
<keyword evidence="3" id="KW-0963">Cytoplasm</keyword>
<dbReference type="SMART" id="SM00487">
    <property type="entry name" value="DEXDc"/>
    <property type="match status" value="1"/>
</dbReference>
<dbReference type="PANTHER" id="PTHR24029:SF0">
    <property type="entry name" value="UVRABC SYSTEM PROTEIN B"/>
    <property type="match status" value="1"/>
</dbReference>
<feature type="domain" description="UVR" evidence="14">
    <location>
        <begin position="688"/>
        <end position="721"/>
    </location>
</feature>
<dbReference type="Pfam" id="PF12344">
    <property type="entry name" value="UvrB"/>
    <property type="match status" value="1"/>
</dbReference>
<dbReference type="GO" id="GO:0003677">
    <property type="term" value="F:DNA binding"/>
    <property type="evidence" value="ECO:0007669"/>
    <property type="project" value="InterPro"/>
</dbReference>
<dbReference type="InterPro" id="IPR004807">
    <property type="entry name" value="UvrB"/>
</dbReference>